<dbReference type="InterPro" id="IPR035903">
    <property type="entry name" value="HesB-like_dom_sf"/>
</dbReference>
<dbReference type="Pfam" id="PF01521">
    <property type="entry name" value="Fe-S_biosyn"/>
    <property type="match status" value="1"/>
</dbReference>
<comment type="similarity">
    <text evidence="1">Belongs to the HesB/IscA family.</text>
</comment>
<dbReference type="Gene3D" id="2.60.300.12">
    <property type="entry name" value="HesB-like domain"/>
    <property type="match status" value="1"/>
</dbReference>
<organism evidence="4 5">
    <name type="scientific">Lingula anatina</name>
    <name type="common">Brachiopod</name>
    <name type="synonym">Lingula unguis</name>
    <dbReference type="NCBI Taxonomy" id="7574"/>
    <lineage>
        <taxon>Eukaryota</taxon>
        <taxon>Metazoa</taxon>
        <taxon>Spiralia</taxon>
        <taxon>Lophotrochozoa</taxon>
        <taxon>Brachiopoda</taxon>
        <taxon>Linguliformea</taxon>
        <taxon>Lingulata</taxon>
        <taxon>Lingulida</taxon>
        <taxon>Linguloidea</taxon>
        <taxon>Lingulidae</taxon>
        <taxon>Lingula</taxon>
    </lineage>
</organism>
<dbReference type="GO" id="GO:0005739">
    <property type="term" value="C:mitochondrion"/>
    <property type="evidence" value="ECO:0007669"/>
    <property type="project" value="TreeGrafter"/>
</dbReference>
<gene>
    <name evidence="5" type="primary">LOC106155792</name>
</gene>
<dbReference type="OrthoDB" id="333486at2759"/>
<evidence type="ECO:0000259" key="3">
    <source>
        <dbReference type="Pfam" id="PF01521"/>
    </source>
</evidence>
<dbReference type="RefSeq" id="XP_013386253.1">
    <property type="nucleotide sequence ID" value="XM_013530799.1"/>
</dbReference>
<reference evidence="5" key="1">
    <citation type="submission" date="2025-08" db="UniProtKB">
        <authorList>
            <consortium name="RefSeq"/>
        </authorList>
    </citation>
    <scope>IDENTIFICATION</scope>
    <source>
        <tissue evidence="5">Gonads</tissue>
    </source>
</reference>
<dbReference type="FunCoup" id="A0A1S3HJF6">
    <property type="interactions" value="1216"/>
</dbReference>
<dbReference type="InterPro" id="IPR000361">
    <property type="entry name" value="ATAP_core_dom"/>
</dbReference>
<sequence length="141" mass="15237">MSASKAAGATVRAVTRRKPVPPRAALTLTPAAVQRIQSLVSQKPGTIGLKIGVKQRGCNGLSYTLDYVKERGKFDEVVEQDGVTVLMDKKAQLTLLGTEMDFKEDKLSSEFIFNNPNIIGVCGCGESFNVFTPEEKKKSGS</sequence>
<dbReference type="STRING" id="7574.A0A1S3HJF6"/>
<dbReference type="NCBIfam" id="TIGR00049">
    <property type="entry name" value="iron-sulfur cluster assembly accessory protein"/>
    <property type="match status" value="1"/>
</dbReference>
<protein>
    <recommendedName>
        <fullName evidence="2">Iron-sulfur cluster assembly 1 homolog, mitochondrial</fullName>
    </recommendedName>
</protein>
<feature type="domain" description="Core" evidence="3">
    <location>
        <begin position="26"/>
        <end position="126"/>
    </location>
</feature>
<dbReference type="OMA" id="LYIYGMQ"/>
<dbReference type="InterPro" id="IPR017870">
    <property type="entry name" value="FeS_cluster_insertion_CS"/>
</dbReference>
<dbReference type="PROSITE" id="PS01152">
    <property type="entry name" value="HESB"/>
    <property type="match status" value="1"/>
</dbReference>
<dbReference type="InterPro" id="IPR050322">
    <property type="entry name" value="Fe-S_cluster_asmbl/transfer"/>
</dbReference>
<dbReference type="AlphaFoldDB" id="A0A1S3HJF6"/>
<evidence type="ECO:0000256" key="2">
    <source>
        <dbReference type="ARBA" id="ARBA00039743"/>
    </source>
</evidence>
<dbReference type="PANTHER" id="PTHR10072">
    <property type="entry name" value="IRON-SULFUR CLUSTER ASSEMBLY PROTEIN"/>
    <property type="match status" value="1"/>
</dbReference>
<dbReference type="InterPro" id="IPR016092">
    <property type="entry name" value="ATAP"/>
</dbReference>
<evidence type="ECO:0000256" key="1">
    <source>
        <dbReference type="ARBA" id="ARBA00006718"/>
    </source>
</evidence>
<dbReference type="KEGG" id="lak:106155792"/>
<accession>A0A1S3HJF6</accession>
<evidence type="ECO:0000313" key="5">
    <source>
        <dbReference type="RefSeq" id="XP_013386253.1"/>
    </source>
</evidence>
<dbReference type="GeneID" id="106155792"/>
<dbReference type="PANTHER" id="PTHR10072:SF41">
    <property type="entry name" value="IRON-SULFUR CLUSTER ASSEMBLY 1 HOMOLOG, MITOCHONDRIAL"/>
    <property type="match status" value="1"/>
</dbReference>
<dbReference type="SUPFAM" id="SSF89360">
    <property type="entry name" value="HesB-like domain"/>
    <property type="match status" value="1"/>
</dbReference>
<dbReference type="InParanoid" id="A0A1S3HJF6"/>
<dbReference type="GO" id="GO:0016226">
    <property type="term" value="P:iron-sulfur cluster assembly"/>
    <property type="evidence" value="ECO:0007669"/>
    <property type="project" value="InterPro"/>
</dbReference>
<proteinExistence type="inferred from homology"/>
<keyword evidence="4" id="KW-1185">Reference proteome</keyword>
<evidence type="ECO:0000313" key="4">
    <source>
        <dbReference type="Proteomes" id="UP000085678"/>
    </source>
</evidence>
<dbReference type="Proteomes" id="UP000085678">
    <property type="component" value="Unplaced"/>
</dbReference>
<name>A0A1S3HJF6_LINAN</name>
<dbReference type="GO" id="GO:0051537">
    <property type="term" value="F:2 iron, 2 sulfur cluster binding"/>
    <property type="evidence" value="ECO:0007669"/>
    <property type="project" value="TreeGrafter"/>
</dbReference>
<dbReference type="FunFam" id="2.60.300.12:FF:000001">
    <property type="entry name" value="Iron-binding protein IscA"/>
    <property type="match status" value="1"/>
</dbReference>